<organism evidence="2 3">
    <name type="scientific">Heligmosomoides polygyrus</name>
    <name type="common">Parasitic roundworm</name>
    <dbReference type="NCBI Taxonomy" id="6339"/>
    <lineage>
        <taxon>Eukaryota</taxon>
        <taxon>Metazoa</taxon>
        <taxon>Ecdysozoa</taxon>
        <taxon>Nematoda</taxon>
        <taxon>Chromadorea</taxon>
        <taxon>Rhabditida</taxon>
        <taxon>Rhabditina</taxon>
        <taxon>Rhabditomorpha</taxon>
        <taxon>Strongyloidea</taxon>
        <taxon>Heligmosomidae</taxon>
        <taxon>Heligmosomoides</taxon>
    </lineage>
</organism>
<accession>A0A183GV15</accession>
<reference evidence="3" key="2">
    <citation type="submission" date="2019-09" db="UniProtKB">
        <authorList>
            <consortium name="WormBaseParasite"/>
        </authorList>
    </citation>
    <scope>IDENTIFICATION</scope>
</reference>
<dbReference type="OrthoDB" id="5835567at2759"/>
<dbReference type="WBParaSite" id="HPBE_0002653501-mRNA-1">
    <property type="protein sequence ID" value="HPBE_0002653501-mRNA-1"/>
    <property type="gene ID" value="HPBE_0002653501"/>
</dbReference>
<protein>
    <submittedName>
        <fullName evidence="3">DNA-directed RNA polymerase</fullName>
    </submittedName>
</protein>
<dbReference type="AlphaFoldDB" id="A0A183GV15"/>
<evidence type="ECO:0000313" key="2">
    <source>
        <dbReference type="Proteomes" id="UP000050761"/>
    </source>
</evidence>
<proteinExistence type="predicted"/>
<reference evidence="1 2" key="1">
    <citation type="submission" date="2018-11" db="EMBL/GenBank/DDBJ databases">
        <authorList>
            <consortium name="Pathogen Informatics"/>
        </authorList>
    </citation>
    <scope>NUCLEOTIDE SEQUENCE [LARGE SCALE GENOMIC DNA]</scope>
</reference>
<keyword evidence="2" id="KW-1185">Reference proteome</keyword>
<evidence type="ECO:0000313" key="3">
    <source>
        <dbReference type="WBParaSite" id="HPBE_0002653501-mRNA-1"/>
    </source>
</evidence>
<accession>A0A3P8EN25</accession>
<dbReference type="Proteomes" id="UP000050761">
    <property type="component" value="Unassembled WGS sequence"/>
</dbReference>
<sequence>MTTTKRSGESAGVPRHRNSIVSQGVPYHFARYAVKDLLQVEKGDMHWLLFLPMLPYQEAGGMYGINGATASHEAALIAGKLDDVTNSSVDNSLKDLHAVRKQANRRIIGAVSRTTIFIRKRNRLTILHKDKVYLCPGPIIIERDEVGIAFPKFGVHYGEVMRFRILKDTLTICVTRPVTKSTITVVPVFRRADVPINVTSDYDDISRRYLCCLLIKQAPKLILGLIGAAVCGAYAEKKKESRSLASRGLQQPTSKRSTLTIVSRNRSETIISTPLVFLGLPHRTTIKPRLMSNDLRQDHLVSCYAQRSTLLRS</sequence>
<gene>
    <name evidence="1" type="ORF">HPBE_LOCUS26534</name>
</gene>
<name>A0A183GV15_HELPZ</name>
<evidence type="ECO:0000313" key="1">
    <source>
        <dbReference type="EMBL" id="VDP58131.1"/>
    </source>
</evidence>
<dbReference type="EMBL" id="UZAH01040200">
    <property type="protein sequence ID" value="VDP58131.1"/>
    <property type="molecule type" value="Genomic_DNA"/>
</dbReference>